<name>A0A4U7B059_9PEZI</name>
<gene>
    <name evidence="4" type="ORF">C1H76_3085</name>
</gene>
<dbReference type="SUPFAM" id="SSF57850">
    <property type="entry name" value="RING/U-box"/>
    <property type="match status" value="1"/>
</dbReference>
<proteinExistence type="predicted"/>
<evidence type="ECO:0000256" key="1">
    <source>
        <dbReference type="PROSITE-ProRule" id="PRU00175"/>
    </source>
</evidence>
<dbReference type="PROSITE" id="PS51382">
    <property type="entry name" value="SPX"/>
    <property type="match status" value="1"/>
</dbReference>
<comment type="caution">
    <text evidence="4">The sequence shown here is derived from an EMBL/GenBank/DDBJ whole genome shotgun (WGS) entry which is preliminary data.</text>
</comment>
<dbReference type="Proteomes" id="UP000308133">
    <property type="component" value="Unassembled WGS sequence"/>
</dbReference>
<dbReference type="InterPro" id="IPR001841">
    <property type="entry name" value="Znf_RING"/>
</dbReference>
<dbReference type="GO" id="GO:0008270">
    <property type="term" value="F:zinc ion binding"/>
    <property type="evidence" value="ECO:0007669"/>
    <property type="project" value="UniProtKB-KW"/>
</dbReference>
<dbReference type="InterPro" id="IPR013083">
    <property type="entry name" value="Znf_RING/FYVE/PHD"/>
</dbReference>
<dbReference type="PANTHER" id="PTHR23327">
    <property type="entry name" value="RING FINGER PROTEIN 127"/>
    <property type="match status" value="1"/>
</dbReference>
<sequence length="452" mass="50321">MKYGQQYSEALASNEFPTDWVSAAVSYRALKKCIKQVQLELGQYGLDAETLKTLNSSFGVRRTPDGQDGDSQAAGFTPELWVAVDEATGQFLHAGLTESTKSYLHKRKSTLSLGKKLEELTLDPPTTTEQPPSTDLEVSVSTRVVWKQIPLTTVTTFFNSLDPALAGLESIQDSEASRLTSKIVDLGNDISTATSAGATAKSRVVKATKKDMRVWRQLFELYLETPIFFSTHEVDHGSRSYVQAKDQLQLFSDRLVKAGLVKKFQSSTSRTAFDAFIALNLDILRIMHFEEMNAQAVRKILKKFDKRTNLGASKAYRTPTSANAVGPLARSIAKDMCAEIQTNVLVVVPQLDDYLCPICSDLAWKPIKLGCCNAIFCIRCVIQLQRSDEVRCPMCRSESVPAADASRIDRATLEQIERYFPKESRLKQIQNERAAGIDLYGPDFYKSTCTMM</sequence>
<feature type="domain" description="SPX" evidence="3">
    <location>
        <begin position="1"/>
        <end position="318"/>
    </location>
</feature>
<dbReference type="AlphaFoldDB" id="A0A4U7B059"/>
<dbReference type="InterPro" id="IPR004331">
    <property type="entry name" value="SPX_dom"/>
</dbReference>
<feature type="domain" description="RING-type" evidence="2">
    <location>
        <begin position="356"/>
        <end position="396"/>
    </location>
</feature>
<organism evidence="4 5">
    <name type="scientific">Elsinoe australis</name>
    <dbReference type="NCBI Taxonomy" id="40998"/>
    <lineage>
        <taxon>Eukaryota</taxon>
        <taxon>Fungi</taxon>
        <taxon>Dikarya</taxon>
        <taxon>Ascomycota</taxon>
        <taxon>Pezizomycotina</taxon>
        <taxon>Dothideomycetes</taxon>
        <taxon>Dothideomycetidae</taxon>
        <taxon>Myriangiales</taxon>
        <taxon>Elsinoaceae</taxon>
        <taxon>Elsinoe</taxon>
    </lineage>
</organism>
<evidence type="ECO:0000259" key="2">
    <source>
        <dbReference type="PROSITE" id="PS50089"/>
    </source>
</evidence>
<keyword evidence="1" id="KW-0863">Zinc-finger</keyword>
<dbReference type="PANTHER" id="PTHR23327:SF51">
    <property type="entry name" value="TRANSCRIPTIONAL REGULATOR OF YEAST FORM ADHERENCE 3"/>
    <property type="match status" value="1"/>
</dbReference>
<reference evidence="4 5" key="1">
    <citation type="submission" date="2018-02" db="EMBL/GenBank/DDBJ databases">
        <title>Draft genome sequences of Elsinoe sp., causing black scab on jojoba.</title>
        <authorList>
            <person name="Stodart B."/>
            <person name="Jeffress S."/>
            <person name="Ash G."/>
            <person name="Arun Chinnappa K."/>
        </authorList>
    </citation>
    <scope>NUCLEOTIDE SEQUENCE [LARGE SCALE GENOMIC DNA]</scope>
    <source>
        <strain evidence="4 5">Hillstone_2</strain>
    </source>
</reference>
<dbReference type="EMBL" id="PTQR01000039">
    <property type="protein sequence ID" value="TKX24478.1"/>
    <property type="molecule type" value="Genomic_DNA"/>
</dbReference>
<keyword evidence="1" id="KW-0862">Zinc</keyword>
<keyword evidence="1" id="KW-0479">Metal-binding</keyword>
<dbReference type="PROSITE" id="PS50089">
    <property type="entry name" value="ZF_RING_2"/>
    <property type="match status" value="1"/>
</dbReference>
<protein>
    <submittedName>
        <fullName evidence="4">SPX domain-containing protein 1</fullName>
    </submittedName>
</protein>
<evidence type="ECO:0000259" key="3">
    <source>
        <dbReference type="PROSITE" id="PS51382"/>
    </source>
</evidence>
<accession>A0A4U7B059</accession>
<evidence type="ECO:0000313" key="4">
    <source>
        <dbReference type="EMBL" id="TKX24478.1"/>
    </source>
</evidence>
<evidence type="ECO:0000313" key="5">
    <source>
        <dbReference type="Proteomes" id="UP000308133"/>
    </source>
</evidence>
<dbReference type="Gene3D" id="3.30.40.10">
    <property type="entry name" value="Zinc/RING finger domain, C3HC4 (zinc finger)"/>
    <property type="match status" value="1"/>
</dbReference>
<dbReference type="Pfam" id="PF03105">
    <property type="entry name" value="SPX"/>
    <property type="match status" value="1"/>
</dbReference>